<evidence type="ECO:0000259" key="2">
    <source>
        <dbReference type="PROSITE" id="PS50249"/>
    </source>
</evidence>
<feature type="domain" description="MPN" evidence="2">
    <location>
        <begin position="3"/>
        <end position="125"/>
    </location>
</feature>
<dbReference type="PROSITE" id="PS50249">
    <property type="entry name" value="MPN"/>
    <property type="match status" value="1"/>
</dbReference>
<dbReference type="RefSeq" id="XP_062628636.1">
    <property type="nucleotide sequence ID" value="XM_062772652.1"/>
</dbReference>
<accession>A0AAF1BN05</accession>
<reference evidence="3" key="1">
    <citation type="submission" date="2023-10" db="EMBL/GenBank/DDBJ databases">
        <authorList>
            <person name="Noh H."/>
        </authorList>
    </citation>
    <scope>NUCLEOTIDE SEQUENCE</scope>
    <source>
        <strain evidence="3">DUCC4014</strain>
    </source>
</reference>
<dbReference type="PANTHER" id="PTHR12941:SF10">
    <property type="entry name" value="ER MEMBRANE PROTEIN COMPLEX SUBUNIT 8_9 HOMOLOG"/>
    <property type="match status" value="1"/>
</dbReference>
<sequence>MAPTLSPTAYTLPLLHAAAHPSSTVSGLLLGPSPAEITDAVPLVHRYASLSPTTELGIDLVQAYASAKGLKVVGVYEAREGGETTLSRWGVKVAEAVGGVSLVVDNAKLGGSEPAYVASTDVTYPPESVRAGALALIRKDRAHASLRDLDDHLEDARVEWLENKAVKAAVAKLA</sequence>
<dbReference type="AlphaFoldDB" id="A0AAF1BN05"/>
<organism evidence="3 4">
    <name type="scientific">Vanrija pseudolonga</name>
    <dbReference type="NCBI Taxonomy" id="143232"/>
    <lineage>
        <taxon>Eukaryota</taxon>
        <taxon>Fungi</taxon>
        <taxon>Dikarya</taxon>
        <taxon>Basidiomycota</taxon>
        <taxon>Agaricomycotina</taxon>
        <taxon>Tremellomycetes</taxon>
        <taxon>Trichosporonales</taxon>
        <taxon>Trichosporonaceae</taxon>
        <taxon>Vanrija</taxon>
    </lineage>
</organism>
<proteinExistence type="inferred from homology"/>
<dbReference type="GeneID" id="87809311"/>
<dbReference type="InterPro" id="IPR037518">
    <property type="entry name" value="MPN"/>
</dbReference>
<dbReference type="Proteomes" id="UP000827549">
    <property type="component" value="Chromosome 4"/>
</dbReference>
<name>A0AAF1BN05_9TREE</name>
<evidence type="ECO:0000313" key="3">
    <source>
        <dbReference type="EMBL" id="WOO82604.1"/>
    </source>
</evidence>
<dbReference type="GO" id="GO:0072546">
    <property type="term" value="C:EMC complex"/>
    <property type="evidence" value="ECO:0007669"/>
    <property type="project" value="InterPro"/>
</dbReference>
<evidence type="ECO:0000313" key="4">
    <source>
        <dbReference type="Proteomes" id="UP000827549"/>
    </source>
</evidence>
<gene>
    <name evidence="3" type="primary">EMC9</name>
    <name evidence="3" type="ORF">LOC62_04G006084</name>
</gene>
<dbReference type="PANTHER" id="PTHR12941">
    <property type="entry name" value="ER MEMBRANE PROTEIN COMPLEX"/>
    <property type="match status" value="1"/>
</dbReference>
<keyword evidence="4" id="KW-1185">Reference proteome</keyword>
<dbReference type="InterPro" id="IPR005366">
    <property type="entry name" value="EMC8/9"/>
</dbReference>
<dbReference type="Pfam" id="PF03665">
    <property type="entry name" value="UPF0172"/>
    <property type="match status" value="1"/>
</dbReference>
<evidence type="ECO:0000256" key="1">
    <source>
        <dbReference type="ARBA" id="ARBA00007461"/>
    </source>
</evidence>
<protein>
    <submittedName>
        <fullName evidence="3">ER membrane protein complex subunit 9</fullName>
    </submittedName>
</protein>
<dbReference type="EMBL" id="CP086717">
    <property type="protein sequence ID" value="WOO82604.1"/>
    <property type="molecule type" value="Genomic_DNA"/>
</dbReference>
<comment type="similarity">
    <text evidence="1">Belongs to the EMC8/EMC9 family.</text>
</comment>